<sequence>MTTQHTEPDENETAVRARLLKLGARPAGHAPVDAEQQPAPAAGQRPAPVAVVVPPRPEHPPTIPAPTRRRGSQPRVPDWWSDEKPALTSADGDEQPEQQDPQQTGGDPLEADPRFRRVQAILEGLAARSEQQTGPDGDDQDDEISERTDRPGRRRASKEPAADQGEEPEEDADEIRRVGEGRGRRLRLPLKQASQRPRFSTPVFLHEEKEKKSLAQAWRETRPEVKFAVYNLTGLAGGLLFGVVGYATEVTRSVADSPLPLRDNVDAYFWGAGAVLVLAADRATRKWSWLVGWCMRGITVSVLVGAVLHGNTAGEAVTNMPTILDRLYDQH</sequence>
<comment type="caution">
    <text evidence="3">The sequence shown here is derived from an EMBL/GenBank/DDBJ whole genome shotgun (WGS) entry which is preliminary data.</text>
</comment>
<keyword evidence="2" id="KW-0812">Transmembrane</keyword>
<dbReference type="RefSeq" id="WP_359784393.1">
    <property type="nucleotide sequence ID" value="NZ_JBEYBN010000001.1"/>
</dbReference>
<feature type="compositionally biased region" description="Basic and acidic residues" evidence="1">
    <location>
        <begin position="174"/>
        <end position="183"/>
    </location>
</feature>
<feature type="region of interest" description="Disordered" evidence="1">
    <location>
        <begin position="1"/>
        <end position="192"/>
    </location>
</feature>
<dbReference type="EMBL" id="JBEYBN010000001">
    <property type="protein sequence ID" value="MEU2265000.1"/>
    <property type="molecule type" value="Genomic_DNA"/>
</dbReference>
<protein>
    <submittedName>
        <fullName evidence="3">Uncharacterized protein</fullName>
    </submittedName>
</protein>
<evidence type="ECO:0000256" key="1">
    <source>
        <dbReference type="SAM" id="MobiDB-lite"/>
    </source>
</evidence>
<name>A0ABV2XM15_9ACTN</name>
<keyword evidence="2" id="KW-1133">Transmembrane helix</keyword>
<accession>A0ABV2XM15</accession>
<proteinExistence type="predicted"/>
<evidence type="ECO:0000313" key="3">
    <source>
        <dbReference type="EMBL" id="MEU2265000.1"/>
    </source>
</evidence>
<feature type="compositionally biased region" description="Acidic residues" evidence="1">
    <location>
        <begin position="164"/>
        <end position="173"/>
    </location>
</feature>
<evidence type="ECO:0000256" key="2">
    <source>
        <dbReference type="SAM" id="Phobius"/>
    </source>
</evidence>
<reference evidence="3 4" key="1">
    <citation type="submission" date="2024-06" db="EMBL/GenBank/DDBJ databases">
        <title>The Natural Products Discovery Center: Release of the First 8490 Sequenced Strains for Exploring Actinobacteria Biosynthetic Diversity.</title>
        <authorList>
            <person name="Kalkreuter E."/>
            <person name="Kautsar S.A."/>
            <person name="Yang D."/>
            <person name="Bader C.D."/>
            <person name="Teijaro C.N."/>
            <person name="Fluegel L."/>
            <person name="Davis C.M."/>
            <person name="Simpson J.R."/>
            <person name="Lauterbach L."/>
            <person name="Steele A.D."/>
            <person name="Gui C."/>
            <person name="Meng S."/>
            <person name="Li G."/>
            <person name="Viehrig K."/>
            <person name="Ye F."/>
            <person name="Su P."/>
            <person name="Kiefer A.F."/>
            <person name="Nichols A."/>
            <person name="Cepeda A.J."/>
            <person name="Yan W."/>
            <person name="Fan B."/>
            <person name="Jiang Y."/>
            <person name="Adhikari A."/>
            <person name="Zheng C.-J."/>
            <person name="Schuster L."/>
            <person name="Cowan T.M."/>
            <person name="Smanski M.J."/>
            <person name="Chevrette M.G."/>
            <person name="De Carvalho L.P.S."/>
            <person name="Shen B."/>
        </authorList>
    </citation>
    <scope>NUCLEOTIDE SEQUENCE [LARGE SCALE GENOMIC DNA]</scope>
    <source>
        <strain evidence="3 4">NPDC019583</strain>
    </source>
</reference>
<feature type="compositionally biased region" description="Low complexity" evidence="1">
    <location>
        <begin position="98"/>
        <end position="108"/>
    </location>
</feature>
<keyword evidence="2" id="KW-0472">Membrane</keyword>
<keyword evidence="4" id="KW-1185">Reference proteome</keyword>
<dbReference type="Proteomes" id="UP001550603">
    <property type="component" value="Unassembled WGS sequence"/>
</dbReference>
<evidence type="ECO:0000313" key="4">
    <source>
        <dbReference type="Proteomes" id="UP001550603"/>
    </source>
</evidence>
<feature type="transmembrane region" description="Helical" evidence="2">
    <location>
        <begin position="290"/>
        <end position="310"/>
    </location>
</feature>
<feature type="compositionally biased region" description="Low complexity" evidence="1">
    <location>
        <begin position="38"/>
        <end position="53"/>
    </location>
</feature>
<feature type="transmembrane region" description="Helical" evidence="2">
    <location>
        <begin position="227"/>
        <end position="247"/>
    </location>
</feature>
<gene>
    <name evidence="3" type="ORF">ABZ568_00800</name>
</gene>
<feature type="compositionally biased region" description="Basic and acidic residues" evidence="1">
    <location>
        <begin position="145"/>
        <end position="161"/>
    </location>
</feature>
<feature type="transmembrane region" description="Helical" evidence="2">
    <location>
        <begin position="267"/>
        <end position="283"/>
    </location>
</feature>
<organism evidence="3 4">
    <name type="scientific">Streptomyces olindensis</name>
    <dbReference type="NCBI Taxonomy" id="358823"/>
    <lineage>
        <taxon>Bacteria</taxon>
        <taxon>Bacillati</taxon>
        <taxon>Actinomycetota</taxon>
        <taxon>Actinomycetes</taxon>
        <taxon>Kitasatosporales</taxon>
        <taxon>Streptomycetaceae</taxon>
        <taxon>Streptomyces</taxon>
    </lineage>
</organism>